<reference evidence="4 5" key="1">
    <citation type="submission" date="2010-12" db="EMBL/GenBank/DDBJ databases">
        <title>The Genome Sequence of Coprobacillus sp. strain 29_1.</title>
        <authorList>
            <consortium name="The Broad Institute Genome Sequencing Platform"/>
            <person name="Earl A."/>
            <person name="Ward D."/>
            <person name="Feldgarden M."/>
            <person name="Gevers D."/>
            <person name="Daigneault M."/>
            <person name="Sibley C.D."/>
            <person name="White A."/>
            <person name="Strauss J."/>
            <person name="Allen-Vercoe E."/>
            <person name="Young S.K."/>
            <person name="Zeng Q."/>
            <person name="Gargeya S."/>
            <person name="Fitzgerald M."/>
            <person name="Haas B."/>
            <person name="Abouelleil A."/>
            <person name="Alvarado L."/>
            <person name="Arachchi H.M."/>
            <person name="Berlin A."/>
            <person name="Brown A."/>
            <person name="Chapman S.B."/>
            <person name="Chen Z."/>
            <person name="Dunbar C."/>
            <person name="Freedman E."/>
            <person name="Gearin G."/>
            <person name="Gellesch M."/>
            <person name="Goldberg J."/>
            <person name="Griggs A."/>
            <person name="Gujja S."/>
            <person name="Heilman E."/>
            <person name="Heiman D."/>
            <person name="Howarth C."/>
            <person name="Larson L."/>
            <person name="Lui A."/>
            <person name="MacDonald P.J.P."/>
            <person name="Mehta T."/>
            <person name="Montmayeur A."/>
            <person name="Murphy C."/>
            <person name="Neiman D."/>
            <person name="Pearson M."/>
            <person name="Priest M."/>
            <person name="Roberts A."/>
            <person name="Saif S."/>
            <person name="Shea T."/>
            <person name="Shenoy N."/>
            <person name="Sisk P."/>
            <person name="Stolte C."/>
            <person name="Sykes S."/>
            <person name="White J."/>
            <person name="Yandava C."/>
            <person name="Nusbaum C."/>
            <person name="Birren B."/>
        </authorList>
    </citation>
    <scope>NUCLEOTIDE SEQUENCE [LARGE SCALE GENOMIC DNA]</scope>
    <source>
        <strain evidence="4 5">29_1</strain>
    </source>
</reference>
<dbReference type="Gene3D" id="1.10.1760.20">
    <property type="match status" value="1"/>
</dbReference>
<dbReference type="Gene3D" id="1.10.1660.10">
    <property type="match status" value="1"/>
</dbReference>
<dbReference type="AlphaFoldDB" id="E7GFE4"/>
<feature type="transmembrane region" description="Helical" evidence="2">
    <location>
        <begin position="266"/>
        <end position="292"/>
    </location>
</feature>
<dbReference type="GO" id="GO:0003700">
    <property type="term" value="F:DNA-binding transcription factor activity"/>
    <property type="evidence" value="ECO:0007669"/>
    <property type="project" value="InterPro"/>
</dbReference>
<comment type="caution">
    <text evidence="4">The sequence shown here is derived from an EMBL/GenBank/DDBJ whole genome shotgun (WGS) entry which is preliminary data.</text>
</comment>
<protein>
    <submittedName>
        <fullName evidence="4">MerR family Transcriptional regulator</fullName>
    </submittedName>
</protein>
<keyword evidence="2" id="KW-0812">Transmembrane</keyword>
<dbReference type="SUPFAM" id="SSF46955">
    <property type="entry name" value="Putative DNA-binding domain"/>
    <property type="match status" value="1"/>
</dbReference>
<dbReference type="InterPro" id="IPR024529">
    <property type="entry name" value="ECF_trnsprt_substrate-spec"/>
</dbReference>
<proteinExistence type="predicted"/>
<dbReference type="GO" id="GO:0022857">
    <property type="term" value="F:transmembrane transporter activity"/>
    <property type="evidence" value="ECO:0007669"/>
    <property type="project" value="InterPro"/>
</dbReference>
<dbReference type="InterPro" id="IPR009061">
    <property type="entry name" value="DNA-bd_dom_put_sf"/>
</dbReference>
<dbReference type="PROSITE" id="PS50937">
    <property type="entry name" value="HTH_MERR_2"/>
    <property type="match status" value="1"/>
</dbReference>
<dbReference type="PANTHER" id="PTHR30204">
    <property type="entry name" value="REDOX-CYCLING DRUG-SENSING TRANSCRIPTIONAL ACTIVATOR SOXR"/>
    <property type="match status" value="1"/>
</dbReference>
<dbReference type="SMART" id="SM00422">
    <property type="entry name" value="HTH_MERR"/>
    <property type="match status" value="1"/>
</dbReference>
<dbReference type="GO" id="GO:0003677">
    <property type="term" value="F:DNA binding"/>
    <property type="evidence" value="ECO:0007669"/>
    <property type="project" value="UniProtKB-KW"/>
</dbReference>
<feature type="transmembrane region" description="Helical" evidence="2">
    <location>
        <begin position="234"/>
        <end position="259"/>
    </location>
</feature>
<dbReference type="CDD" id="cd01109">
    <property type="entry name" value="HTH_YyaN"/>
    <property type="match status" value="1"/>
</dbReference>
<dbReference type="Pfam" id="PF12822">
    <property type="entry name" value="ECF_trnsprt"/>
    <property type="match status" value="1"/>
</dbReference>
<feature type="transmembrane region" description="Helical" evidence="2">
    <location>
        <begin position="162"/>
        <end position="189"/>
    </location>
</feature>
<feature type="transmembrane region" description="Helical" evidence="2">
    <location>
        <begin position="130"/>
        <end position="150"/>
    </location>
</feature>
<dbReference type="RefSeq" id="WP_008790569.1">
    <property type="nucleotide sequence ID" value="NZ_GL636584.1"/>
</dbReference>
<sequence length="308" mass="34892">MRICEISDMFHLTQDTLRYYEKIGLLDPVSKDKKGNRDYQPKDIRRLEFISCMRDAGLSIQVLQKYIELYQQGDGTILERKNLLVNERDKLIEKQSLIHKSLEKLNYKIENYEKILNKKYRRIFMKTRKITFGAMCLALSLLLPQAFHLIGMQQAGSVFLPMHIPVFIGGMLLGPIYGLFLGIFAPLTSFVVTGMPTAERVLFMMSELATYGMVSGLLFHHFHFSKKKLGSVMALLLSMIAGRLVYGFVISIATYVFGIPLGGIQAVIMATMTGLPGIIIQLLFVPAIVTIVDRGGYFNEPETFTREA</sequence>
<keyword evidence="2" id="KW-0472">Membrane</keyword>
<evidence type="ECO:0000256" key="1">
    <source>
        <dbReference type="ARBA" id="ARBA00023125"/>
    </source>
</evidence>
<dbReference type="EMBL" id="ADKX01000049">
    <property type="protein sequence ID" value="EFW03205.1"/>
    <property type="molecule type" value="Genomic_DNA"/>
</dbReference>
<organism evidence="4 5">
    <name type="scientific">Coprobacillus cateniformis</name>
    <dbReference type="NCBI Taxonomy" id="100884"/>
    <lineage>
        <taxon>Bacteria</taxon>
        <taxon>Bacillati</taxon>
        <taxon>Bacillota</taxon>
        <taxon>Erysipelotrichia</taxon>
        <taxon>Erysipelotrichales</taxon>
        <taxon>Coprobacillaceae</taxon>
        <taxon>Coprobacillus</taxon>
    </lineage>
</organism>
<dbReference type="Proteomes" id="UP000003157">
    <property type="component" value="Unassembled WGS sequence"/>
</dbReference>
<dbReference type="eggNOG" id="COG0789">
    <property type="taxonomic scope" value="Bacteria"/>
</dbReference>
<dbReference type="InterPro" id="IPR047057">
    <property type="entry name" value="MerR_fam"/>
</dbReference>
<keyword evidence="2" id="KW-1133">Transmembrane helix</keyword>
<gene>
    <name evidence="4" type="ORF">HMPREF9488_03487</name>
</gene>
<dbReference type="PANTHER" id="PTHR30204:SF98">
    <property type="entry name" value="HTH-TYPE TRANSCRIPTIONAL REGULATOR ADHR"/>
    <property type="match status" value="1"/>
</dbReference>
<accession>E7GFE4</accession>
<dbReference type="Pfam" id="PF13411">
    <property type="entry name" value="MerR_1"/>
    <property type="match status" value="1"/>
</dbReference>
<evidence type="ECO:0000259" key="3">
    <source>
        <dbReference type="PROSITE" id="PS50937"/>
    </source>
</evidence>
<name>E7GFE4_9FIRM</name>
<dbReference type="InterPro" id="IPR000551">
    <property type="entry name" value="MerR-type_HTH_dom"/>
</dbReference>
<feature type="transmembrane region" description="Helical" evidence="2">
    <location>
        <begin position="201"/>
        <end position="222"/>
    </location>
</feature>
<dbReference type="STRING" id="100884.GCA_000269565_00634"/>
<evidence type="ECO:0000313" key="4">
    <source>
        <dbReference type="EMBL" id="EFW03205.1"/>
    </source>
</evidence>
<keyword evidence="1" id="KW-0238">DNA-binding</keyword>
<feature type="domain" description="HTH merR-type" evidence="3">
    <location>
        <begin position="1"/>
        <end position="69"/>
    </location>
</feature>
<evidence type="ECO:0000313" key="5">
    <source>
        <dbReference type="Proteomes" id="UP000003157"/>
    </source>
</evidence>
<keyword evidence="5" id="KW-1185">Reference proteome</keyword>
<dbReference type="HOGENOM" id="CLU_902279_0_0_9"/>
<evidence type="ECO:0000256" key="2">
    <source>
        <dbReference type="SAM" id="Phobius"/>
    </source>
</evidence>